<dbReference type="AlphaFoldDB" id="A0A7S3WGZ8"/>
<dbReference type="GO" id="GO:0005737">
    <property type="term" value="C:cytoplasm"/>
    <property type="evidence" value="ECO:0007669"/>
    <property type="project" value="TreeGrafter"/>
</dbReference>
<organism evidence="4">
    <name type="scientific">Emiliania huxleyi</name>
    <name type="common">Coccolithophore</name>
    <name type="synonym">Pontosphaera huxleyi</name>
    <dbReference type="NCBI Taxonomy" id="2903"/>
    <lineage>
        <taxon>Eukaryota</taxon>
        <taxon>Haptista</taxon>
        <taxon>Haptophyta</taxon>
        <taxon>Prymnesiophyceae</taxon>
        <taxon>Isochrysidales</taxon>
        <taxon>Noelaerhabdaceae</taxon>
        <taxon>Emiliania</taxon>
    </lineage>
</organism>
<dbReference type="PANTHER" id="PTHR46264">
    <property type="entry name" value="TYROSINE-TRNA LIGASE"/>
    <property type="match status" value="1"/>
</dbReference>
<gene>
    <name evidence="4" type="ORF">EHUX00137_LOCUS22346</name>
</gene>
<dbReference type="InterPro" id="IPR050489">
    <property type="entry name" value="Tyr-tRNA_synthase"/>
</dbReference>
<proteinExistence type="predicted"/>
<evidence type="ECO:0000256" key="3">
    <source>
        <dbReference type="ARBA" id="ARBA00048248"/>
    </source>
</evidence>
<evidence type="ECO:0000313" key="4">
    <source>
        <dbReference type="EMBL" id="CAE0557347.1"/>
    </source>
</evidence>
<dbReference type="InterPro" id="IPR014729">
    <property type="entry name" value="Rossmann-like_a/b/a_fold"/>
</dbReference>
<protein>
    <recommendedName>
        <fullName evidence="1">tyrosine--tRNA ligase</fullName>
        <ecNumber evidence="1">6.1.1.1</ecNumber>
    </recommendedName>
    <alternativeName>
        <fullName evidence="2">Tyrosyl-tRNA synthetase</fullName>
    </alternativeName>
</protein>
<dbReference type="GO" id="GO:0006437">
    <property type="term" value="P:tyrosyl-tRNA aminoacylation"/>
    <property type="evidence" value="ECO:0007669"/>
    <property type="project" value="TreeGrafter"/>
</dbReference>
<dbReference type="EC" id="6.1.1.1" evidence="1"/>
<dbReference type="PANTHER" id="PTHR46264:SF4">
    <property type="entry name" value="TYROSINE--TRNA LIGASE, CYTOPLASMIC"/>
    <property type="match status" value="1"/>
</dbReference>
<dbReference type="Gene3D" id="3.40.50.620">
    <property type="entry name" value="HUPs"/>
    <property type="match status" value="1"/>
</dbReference>
<accession>A0A7S3WGZ8</accession>
<evidence type="ECO:0000256" key="2">
    <source>
        <dbReference type="ARBA" id="ARBA00033323"/>
    </source>
</evidence>
<dbReference type="EMBL" id="HBIR01028898">
    <property type="protein sequence ID" value="CAE0557347.1"/>
    <property type="molecule type" value="Transcribed_RNA"/>
</dbReference>
<evidence type="ECO:0000256" key="1">
    <source>
        <dbReference type="ARBA" id="ARBA00013160"/>
    </source>
</evidence>
<dbReference type="GO" id="GO:0004831">
    <property type="term" value="F:tyrosine-tRNA ligase activity"/>
    <property type="evidence" value="ECO:0007669"/>
    <property type="project" value="UniProtKB-EC"/>
</dbReference>
<comment type="catalytic activity">
    <reaction evidence="3">
        <text>tRNA(Tyr) + L-tyrosine + ATP = L-tyrosyl-tRNA(Tyr) + AMP + diphosphate + H(+)</text>
        <dbReference type="Rhea" id="RHEA:10220"/>
        <dbReference type="Rhea" id="RHEA-COMP:9706"/>
        <dbReference type="Rhea" id="RHEA-COMP:9707"/>
        <dbReference type="ChEBI" id="CHEBI:15378"/>
        <dbReference type="ChEBI" id="CHEBI:30616"/>
        <dbReference type="ChEBI" id="CHEBI:33019"/>
        <dbReference type="ChEBI" id="CHEBI:58315"/>
        <dbReference type="ChEBI" id="CHEBI:78442"/>
        <dbReference type="ChEBI" id="CHEBI:78536"/>
        <dbReference type="ChEBI" id="CHEBI:456215"/>
        <dbReference type="EC" id="6.1.1.1"/>
    </reaction>
</comment>
<name>A0A7S3WGZ8_EMIHU</name>
<reference evidence="4" key="1">
    <citation type="submission" date="2021-01" db="EMBL/GenBank/DDBJ databases">
        <authorList>
            <person name="Corre E."/>
            <person name="Pelletier E."/>
            <person name="Niang G."/>
            <person name="Scheremetjew M."/>
            <person name="Finn R."/>
            <person name="Kale V."/>
            <person name="Holt S."/>
            <person name="Cochrane G."/>
            <person name="Meng A."/>
            <person name="Brown T."/>
            <person name="Cohen L."/>
        </authorList>
    </citation>
    <scope>NUCLEOTIDE SEQUENCE</scope>
    <source>
        <strain evidence="4">379</strain>
    </source>
</reference>
<sequence>MAEPKELRASPLRRLQALPDGHGPAWAVFAPPPSLSPTAGAALDLLRCLRAAPEGWTRVLWLSDWSALSLNCVSGGKTTADDLKAICAAQDLLVGCLRALDPQLMAGVVVRRQSEAILSDPSNYWISVINAGRAHSLGAIRAADENSEQVGFVIATLMAVADALALGAAAGTGRVLCCSSPRDARSLQLAVAYLEGCAAYKAAGLSPPEVRVVEGVSLALKADAAAADADAELLLLDGQPDVQRKMKKAFCEPGNTAFCPPLAVARELVLGCGASLEVKRREEDGGDRAFGKADGGQLASEFAAGALHPGDLKPAVRDAAWGTLSRVRAAVAADKALAAAEKEVAKAAKKNKKK</sequence>